<dbReference type="AlphaFoldDB" id="A0A1W2E624"/>
<reference evidence="2 3" key="1">
    <citation type="submission" date="2017-04" db="EMBL/GenBank/DDBJ databases">
        <authorList>
            <person name="Afonso C.L."/>
            <person name="Miller P.J."/>
            <person name="Scott M.A."/>
            <person name="Spackman E."/>
            <person name="Goraichik I."/>
            <person name="Dimitrov K.M."/>
            <person name="Suarez D.L."/>
            <person name="Swayne D.E."/>
        </authorList>
    </citation>
    <scope>NUCLEOTIDE SEQUENCE [LARGE SCALE GENOMIC DNA]</scope>
    <source>
        <strain evidence="2 3">DSM 5090</strain>
    </source>
</reference>
<keyword evidence="3" id="KW-1185">Reference proteome</keyword>
<dbReference type="Proteomes" id="UP000192738">
    <property type="component" value="Unassembled WGS sequence"/>
</dbReference>
<proteinExistence type="predicted"/>
<dbReference type="RefSeq" id="WP_084577591.1">
    <property type="nucleotide sequence ID" value="NZ_CP155572.1"/>
</dbReference>
<feature type="transmembrane region" description="Helical" evidence="1">
    <location>
        <begin position="94"/>
        <end position="112"/>
    </location>
</feature>
<dbReference type="OrthoDB" id="1681403at2"/>
<accession>A0A1W2E624</accession>
<protein>
    <submittedName>
        <fullName evidence="2">Uncharacterized protein</fullName>
    </submittedName>
</protein>
<feature type="transmembrane region" description="Helical" evidence="1">
    <location>
        <begin position="147"/>
        <end position="166"/>
    </location>
</feature>
<sequence length="258" mass="29836">MRTGFPQSPKQRRPKAAASSIATNFLHLRNPFVVAWMSASFPGFGHISLGNYVIGFVLFGWEMLVNTQANLNIAIIYSVTGRYEMAKEIVNNRWLLFYAPVWVFAIWSSYHLTVDLNKLSILADRNQSPIDAAFMSFFEINVLDKRSPWVAVFWTMCSPGLGHLYTHRIPTGFFLLIWWIVMAYFSHLLQAAQYTALGLFEQATTVLDLEWVLYLPSIMGFAIYDVYVNTVEYNRLFDREQADYLTREYQASDFNMPK</sequence>
<name>A0A1W2E624_9FIRM</name>
<keyword evidence="1" id="KW-0472">Membrane</keyword>
<feature type="transmembrane region" description="Helical" evidence="1">
    <location>
        <begin position="173"/>
        <end position="191"/>
    </location>
</feature>
<keyword evidence="1" id="KW-0812">Transmembrane</keyword>
<evidence type="ECO:0000313" key="2">
    <source>
        <dbReference type="EMBL" id="SMD05233.1"/>
    </source>
</evidence>
<dbReference type="EMBL" id="FWXI01000021">
    <property type="protein sequence ID" value="SMD05233.1"/>
    <property type="molecule type" value="Genomic_DNA"/>
</dbReference>
<organism evidence="2 3">
    <name type="scientific">Sporomusa malonica</name>
    <dbReference type="NCBI Taxonomy" id="112901"/>
    <lineage>
        <taxon>Bacteria</taxon>
        <taxon>Bacillati</taxon>
        <taxon>Bacillota</taxon>
        <taxon>Negativicutes</taxon>
        <taxon>Selenomonadales</taxon>
        <taxon>Sporomusaceae</taxon>
        <taxon>Sporomusa</taxon>
    </lineage>
</organism>
<evidence type="ECO:0000313" key="3">
    <source>
        <dbReference type="Proteomes" id="UP000192738"/>
    </source>
</evidence>
<feature type="transmembrane region" description="Helical" evidence="1">
    <location>
        <begin position="211"/>
        <end position="228"/>
    </location>
</feature>
<evidence type="ECO:0000256" key="1">
    <source>
        <dbReference type="SAM" id="Phobius"/>
    </source>
</evidence>
<keyword evidence="1" id="KW-1133">Transmembrane helix</keyword>
<gene>
    <name evidence="2" type="ORF">SAMN04488500_12123</name>
</gene>
<dbReference type="STRING" id="112901.SAMN04488500_12123"/>